<evidence type="ECO:0000256" key="5">
    <source>
        <dbReference type="ARBA" id="ARBA00023034"/>
    </source>
</evidence>
<keyword evidence="4" id="KW-0653">Protein transport</keyword>
<evidence type="ECO:0000256" key="7">
    <source>
        <dbReference type="SAM" id="MobiDB-lite"/>
    </source>
</evidence>
<evidence type="ECO:0000256" key="4">
    <source>
        <dbReference type="ARBA" id="ARBA00022927"/>
    </source>
</evidence>
<dbReference type="Gene3D" id="2.60.40.1230">
    <property type="match status" value="1"/>
</dbReference>
<dbReference type="InterPro" id="IPR008153">
    <property type="entry name" value="GAE_dom"/>
</dbReference>
<name>A0A2J7ZXS8_9CHLO</name>
<dbReference type="GO" id="GO:0006886">
    <property type="term" value="P:intracellular protein transport"/>
    <property type="evidence" value="ECO:0007669"/>
    <property type="project" value="InterPro"/>
</dbReference>
<dbReference type="InterPro" id="IPR050840">
    <property type="entry name" value="Adaptor_Complx_Large_Subunit"/>
</dbReference>
<reference evidence="9 10" key="1">
    <citation type="journal article" date="2017" name="Mol. Biol. Evol.">
        <title>The 4-celled Tetrabaena socialis nuclear genome reveals the essential components for genetic control of cell number at the origin of multicellularity in the volvocine lineage.</title>
        <authorList>
            <person name="Featherston J."/>
            <person name="Arakaki Y."/>
            <person name="Hanschen E.R."/>
            <person name="Ferris P.J."/>
            <person name="Michod R.E."/>
            <person name="Olson B.J.S.C."/>
            <person name="Nozaki H."/>
            <person name="Durand P.M."/>
        </authorList>
    </citation>
    <scope>NUCLEOTIDE SEQUENCE [LARGE SCALE GENOMIC DNA]</scope>
    <source>
        <strain evidence="9 10">NIES-571</strain>
    </source>
</reference>
<dbReference type="SUPFAM" id="SSF49348">
    <property type="entry name" value="Clathrin adaptor appendage domain"/>
    <property type="match status" value="1"/>
</dbReference>
<dbReference type="OrthoDB" id="4644at2759"/>
<evidence type="ECO:0000256" key="3">
    <source>
        <dbReference type="ARBA" id="ARBA00022448"/>
    </source>
</evidence>
<comment type="subcellular location">
    <subcellularLocation>
        <location evidence="1">Endomembrane system</location>
    </subcellularLocation>
    <subcellularLocation>
        <location evidence="2">Golgi apparatus</location>
    </subcellularLocation>
</comment>
<accession>A0A2J7ZXS8</accession>
<dbReference type="GO" id="GO:0030117">
    <property type="term" value="C:membrane coat"/>
    <property type="evidence" value="ECO:0007669"/>
    <property type="project" value="InterPro"/>
</dbReference>
<keyword evidence="10" id="KW-1185">Reference proteome</keyword>
<keyword evidence="6" id="KW-0472">Membrane</keyword>
<evidence type="ECO:0000256" key="1">
    <source>
        <dbReference type="ARBA" id="ARBA00004308"/>
    </source>
</evidence>
<dbReference type="EMBL" id="PGGS01000336">
    <property type="protein sequence ID" value="PNH05077.1"/>
    <property type="molecule type" value="Genomic_DNA"/>
</dbReference>
<feature type="domain" description="GAE" evidence="8">
    <location>
        <begin position="352"/>
        <end position="469"/>
    </location>
</feature>
<dbReference type="InterPro" id="IPR011989">
    <property type="entry name" value="ARM-like"/>
</dbReference>
<dbReference type="Proteomes" id="UP000236333">
    <property type="component" value="Unassembled WGS sequence"/>
</dbReference>
<evidence type="ECO:0000313" key="10">
    <source>
        <dbReference type="Proteomes" id="UP000236333"/>
    </source>
</evidence>
<keyword evidence="5" id="KW-0333">Golgi apparatus</keyword>
<dbReference type="AlphaFoldDB" id="A0A2J7ZXS8"/>
<dbReference type="Pfam" id="PF02883">
    <property type="entry name" value="Alpha_adaptinC2"/>
    <property type="match status" value="1"/>
</dbReference>
<evidence type="ECO:0000259" key="8">
    <source>
        <dbReference type="PROSITE" id="PS50180"/>
    </source>
</evidence>
<evidence type="ECO:0000256" key="6">
    <source>
        <dbReference type="ARBA" id="ARBA00023136"/>
    </source>
</evidence>
<protein>
    <submittedName>
        <fullName evidence="9">AP-1 complex subunit gamma-2</fullName>
    </submittedName>
</protein>
<dbReference type="InterPro" id="IPR002553">
    <property type="entry name" value="Clathrin/coatomer_adapt-like_N"/>
</dbReference>
<dbReference type="GO" id="GO:0005794">
    <property type="term" value="C:Golgi apparatus"/>
    <property type="evidence" value="ECO:0007669"/>
    <property type="project" value="UniProtKB-SubCell"/>
</dbReference>
<organism evidence="9 10">
    <name type="scientific">Tetrabaena socialis</name>
    <dbReference type="NCBI Taxonomy" id="47790"/>
    <lineage>
        <taxon>Eukaryota</taxon>
        <taxon>Viridiplantae</taxon>
        <taxon>Chlorophyta</taxon>
        <taxon>core chlorophytes</taxon>
        <taxon>Chlorophyceae</taxon>
        <taxon>CS clade</taxon>
        <taxon>Chlamydomonadales</taxon>
        <taxon>Tetrabaenaceae</taxon>
        <taxon>Tetrabaena</taxon>
    </lineage>
</organism>
<dbReference type="InterPro" id="IPR013041">
    <property type="entry name" value="Clathrin_app_Ig-like_sf"/>
</dbReference>
<dbReference type="GO" id="GO:0016192">
    <property type="term" value="P:vesicle-mediated transport"/>
    <property type="evidence" value="ECO:0007669"/>
    <property type="project" value="InterPro"/>
</dbReference>
<dbReference type="SUPFAM" id="SSF48371">
    <property type="entry name" value="ARM repeat"/>
    <property type="match status" value="1"/>
</dbReference>
<keyword evidence="3" id="KW-0813">Transport</keyword>
<feature type="region of interest" description="Disordered" evidence="7">
    <location>
        <begin position="545"/>
        <end position="575"/>
    </location>
</feature>
<dbReference type="PROSITE" id="PS50180">
    <property type="entry name" value="GAE"/>
    <property type="match status" value="1"/>
</dbReference>
<dbReference type="Gene3D" id="1.25.10.10">
    <property type="entry name" value="Leucine-rich Repeat Variant"/>
    <property type="match status" value="2"/>
</dbReference>
<dbReference type="InterPro" id="IPR008152">
    <property type="entry name" value="Clathrin_a/b/g-adaptin_app_Ig"/>
</dbReference>
<dbReference type="SUPFAM" id="SSF102405">
    <property type="entry name" value="MCP/YpsA-like"/>
    <property type="match status" value="1"/>
</dbReference>
<dbReference type="SMART" id="SM00809">
    <property type="entry name" value="Alpha_adaptinC2"/>
    <property type="match status" value="1"/>
</dbReference>
<dbReference type="PANTHER" id="PTHR22780">
    <property type="entry name" value="ADAPTIN, ALPHA/GAMMA/EPSILON"/>
    <property type="match status" value="1"/>
</dbReference>
<evidence type="ECO:0000313" key="9">
    <source>
        <dbReference type="EMBL" id="PNH05077.1"/>
    </source>
</evidence>
<sequence>MTIRLRDLIKAVRASKTAAEEREVIAKESAALREAFRDQDQSYRHRNVAKLMYIHMLGYATHFGQMETLKLIAGSGFPEKRMGYLGLMILLDERQEVLMLVTNSVKMDLNNTKNMYIVGLALVALGNICSAEMARDLAPDVEKLMDCPQPYIRKKAALCAIRVVKKVPDLLEQFVDKAVELLNDRNQGVVLCGVSLMLQILEQDGSLVDKYRPFVAPLCRVLRSLLQPGVSPEHDIGGITNPFLQAVQRHRATIVECVKDADVSIRRRALELVYSLVNEANIRTLTRELLDYLAVSDAEFKPDLTAKICMLIQRLLAPGMGLAAGAGAASIVAAAPGLQQQRRQFAPDRRWHVDQLLAVMLQAGLCTTFALAKHPTNPALTEITAVTTNSNFTEVTDFALQAAVPKFMQLKLDPASGTVLPPRGGSISQKVYVNNTQHGVKTMAMRLRISFASPGGPATDVMAEVVPQRPEDAEAGGASSSVAGFGRGVAWAARAGRLLGGGRAPEPAMRSIASPGLGRIRHEAPCQASRRAQLCTVHAASLPPGGTSNISPRSMKIPNQADSVFNPREGSRMSTVMDAPSKSVSDLDYLSELLAIQQSDGPKHLGFFGTRNMGVTHQKLVEVLSYAYATTGNHIYTSGATGTNAAVIKGALRANCPDKLTVLLPQLLTPAAEHGGRTRRLNAAADPGCCPQSLHRQPYESQELLQQVENLVEMPENDTLPLLEASRICNRKIISHIQQVVCFAFHDSRLLLETCQEAKEMKRIVTLFYLD</sequence>
<dbReference type="InterPro" id="IPR016024">
    <property type="entry name" value="ARM-type_fold"/>
</dbReference>
<evidence type="ECO:0000256" key="2">
    <source>
        <dbReference type="ARBA" id="ARBA00004555"/>
    </source>
</evidence>
<dbReference type="Pfam" id="PF01602">
    <property type="entry name" value="Adaptin_N"/>
    <property type="match status" value="1"/>
</dbReference>
<comment type="caution">
    <text evidence="9">The sequence shown here is derived from an EMBL/GenBank/DDBJ whole genome shotgun (WGS) entry which is preliminary data.</text>
</comment>
<proteinExistence type="predicted"/>
<gene>
    <name evidence="9" type="ORF">TSOC_008694</name>
</gene>